<organism evidence="1 2">
    <name type="scientific">Leptospira gomenensis</name>
    <dbReference type="NCBI Taxonomy" id="2484974"/>
    <lineage>
        <taxon>Bacteria</taxon>
        <taxon>Pseudomonadati</taxon>
        <taxon>Spirochaetota</taxon>
        <taxon>Spirochaetia</taxon>
        <taxon>Leptospirales</taxon>
        <taxon>Leptospiraceae</taxon>
        <taxon>Leptospira</taxon>
    </lineage>
</organism>
<dbReference type="NCBIfam" id="NF047480">
    <property type="entry name" value="Lepto_Lp29"/>
    <property type="match status" value="1"/>
</dbReference>
<accession>A0A5F1Y9C6</accession>
<dbReference type="EMBL" id="RQFA01000061">
    <property type="protein sequence ID" value="TGK31716.1"/>
    <property type="molecule type" value="Genomic_DNA"/>
</dbReference>
<protein>
    <recommendedName>
        <fullName evidence="3">Lipoprotein</fullName>
    </recommendedName>
</protein>
<dbReference type="PROSITE" id="PS51257">
    <property type="entry name" value="PROKAR_LIPOPROTEIN"/>
    <property type="match status" value="1"/>
</dbReference>
<proteinExistence type="predicted"/>
<keyword evidence="2" id="KW-1185">Reference proteome</keyword>
<evidence type="ECO:0000313" key="2">
    <source>
        <dbReference type="Proteomes" id="UP000298277"/>
    </source>
</evidence>
<dbReference type="AlphaFoldDB" id="A0A5F1Y9C6"/>
<evidence type="ECO:0008006" key="3">
    <source>
        <dbReference type="Google" id="ProtNLM"/>
    </source>
</evidence>
<evidence type="ECO:0000313" key="1">
    <source>
        <dbReference type="EMBL" id="TGK31716.1"/>
    </source>
</evidence>
<dbReference type="OrthoDB" id="324416at2"/>
<dbReference type="RefSeq" id="WP_135592060.1">
    <property type="nucleotide sequence ID" value="NZ_RQEZ01000104.1"/>
</dbReference>
<reference evidence="1" key="1">
    <citation type="journal article" date="2019" name="PLoS Negl. Trop. Dis.">
        <title>Revisiting the worldwide diversity of Leptospira species in the environment.</title>
        <authorList>
            <person name="Vincent A.T."/>
            <person name="Schiettekatte O."/>
            <person name="Bourhy P."/>
            <person name="Veyrier F.J."/>
            <person name="Picardeau M."/>
        </authorList>
    </citation>
    <scope>NUCLEOTIDE SEQUENCE [LARGE SCALE GENOMIC DNA]</scope>
    <source>
        <strain evidence="1">201800299</strain>
    </source>
</reference>
<sequence length="272" mass="31212">MKKILILSSISVWFGIGCVNYYVRDAAPVEKEKLPAKFNPKRVALVGFRPFATIFKGQTGNTLHYEAIVNYDLDYRKNLKDVGVPVESISARGVDTSIPKERVEAFTKLYLDSVKWTGIPELKQVFETREIKKGDPSNLVYTLKKRDVDYYVLGIPGPPFLSGGDFYILKFLGTAHISLATLFTIPWWMDNRVESTIYVFDSKLNLIKTWKRESVYNGTLAWWNKNTGEGSIQVLDIKNERKERFYIPDLADFTNEFIGFLAKSDPKKNPTW</sequence>
<dbReference type="Proteomes" id="UP000298277">
    <property type="component" value="Unassembled WGS sequence"/>
</dbReference>
<gene>
    <name evidence="1" type="ORF">EHQ17_13115</name>
</gene>
<name>A0A5F1Y9C6_9LEPT</name>
<comment type="caution">
    <text evidence="1">The sequence shown here is derived from an EMBL/GenBank/DDBJ whole genome shotgun (WGS) entry which is preliminary data.</text>
</comment>